<dbReference type="Proteomes" id="UP001259832">
    <property type="component" value="Unassembled WGS sequence"/>
</dbReference>
<dbReference type="GO" id="GO:0005730">
    <property type="term" value="C:nucleolus"/>
    <property type="evidence" value="ECO:0007669"/>
    <property type="project" value="UniProtKB-SubCell"/>
</dbReference>
<dbReference type="InterPro" id="IPR009292">
    <property type="entry name" value="RRP36"/>
</dbReference>
<keyword evidence="3 6" id="KW-0690">Ribosome biogenesis</keyword>
<comment type="subcellular location">
    <subcellularLocation>
        <location evidence="1 6">Nucleus</location>
        <location evidence="1 6">Nucleolus</location>
    </subcellularLocation>
</comment>
<comment type="function">
    <text evidence="6">Component of the 90S pre-ribosome involved in the maturation of rRNAs. Required for early cleavages of the pre-RNAs in the 40S ribosomal subunit maturation pathway.</text>
</comment>
<feature type="coiled-coil region" evidence="7">
    <location>
        <begin position="152"/>
        <end position="203"/>
    </location>
</feature>
<comment type="caution">
    <text evidence="9">The sequence shown here is derived from an EMBL/GenBank/DDBJ whole genome shotgun (WGS) entry which is preliminary data.</text>
</comment>
<evidence type="ECO:0000256" key="3">
    <source>
        <dbReference type="ARBA" id="ARBA00022517"/>
    </source>
</evidence>
<evidence type="ECO:0000313" key="10">
    <source>
        <dbReference type="Proteomes" id="UP001259832"/>
    </source>
</evidence>
<dbReference type="EMBL" id="JASMQC010000031">
    <property type="protein sequence ID" value="KAK1931902.1"/>
    <property type="molecule type" value="Genomic_DNA"/>
</dbReference>
<dbReference type="Pfam" id="PF06102">
    <property type="entry name" value="RRP36"/>
    <property type="match status" value="1"/>
</dbReference>
<evidence type="ECO:0000256" key="1">
    <source>
        <dbReference type="ARBA" id="ARBA00004604"/>
    </source>
</evidence>
<protein>
    <recommendedName>
        <fullName evidence="6">rRNA biogenesis protein RRP36</fullName>
    </recommendedName>
</protein>
<evidence type="ECO:0000256" key="5">
    <source>
        <dbReference type="ARBA" id="ARBA00023242"/>
    </source>
</evidence>
<dbReference type="PANTHER" id="PTHR21738">
    <property type="entry name" value="RIBOSOMAL RNA PROCESSING PROTEIN 36 HOMOLOG"/>
    <property type="match status" value="1"/>
</dbReference>
<evidence type="ECO:0000256" key="7">
    <source>
        <dbReference type="SAM" id="Coils"/>
    </source>
</evidence>
<gene>
    <name evidence="9" type="ORF">P3T76_012402</name>
</gene>
<dbReference type="GO" id="GO:0000462">
    <property type="term" value="P:maturation of SSU-rRNA from tricistronic rRNA transcript (SSU-rRNA, 5.8S rRNA, LSU-rRNA)"/>
    <property type="evidence" value="ECO:0007669"/>
    <property type="project" value="TreeGrafter"/>
</dbReference>
<evidence type="ECO:0000313" key="9">
    <source>
        <dbReference type="EMBL" id="KAK1931902.1"/>
    </source>
</evidence>
<keyword evidence="5 6" id="KW-0539">Nucleus</keyword>
<dbReference type="PANTHER" id="PTHR21738:SF0">
    <property type="entry name" value="RIBOSOMAL RNA PROCESSING PROTEIN 36 HOMOLOG"/>
    <property type="match status" value="1"/>
</dbReference>
<organism evidence="9 10">
    <name type="scientific">Phytophthora citrophthora</name>
    <dbReference type="NCBI Taxonomy" id="4793"/>
    <lineage>
        <taxon>Eukaryota</taxon>
        <taxon>Sar</taxon>
        <taxon>Stramenopiles</taxon>
        <taxon>Oomycota</taxon>
        <taxon>Peronosporomycetes</taxon>
        <taxon>Peronosporales</taxon>
        <taxon>Peronosporaceae</taxon>
        <taxon>Phytophthora</taxon>
    </lineage>
</organism>
<keyword evidence="7" id="KW-0175">Coiled coil</keyword>
<comment type="similarity">
    <text evidence="2 6">Belongs to the RRP36 family.</text>
</comment>
<evidence type="ECO:0000256" key="4">
    <source>
        <dbReference type="ARBA" id="ARBA00022552"/>
    </source>
</evidence>
<comment type="subunit">
    <text evidence="6">Associates with 90S and pre-40S pre-ribosomal particles.</text>
</comment>
<keyword evidence="6" id="KW-0687">Ribonucleoprotein</keyword>
<name>A0AAD9G5A6_9STRA</name>
<keyword evidence="10" id="KW-1185">Reference proteome</keyword>
<accession>A0AAD9G5A6</accession>
<keyword evidence="4 6" id="KW-0698">rRNA processing</keyword>
<dbReference type="AlphaFoldDB" id="A0AAD9G5A6"/>
<feature type="compositionally biased region" description="Basic and acidic residues" evidence="8">
    <location>
        <begin position="1"/>
        <end position="13"/>
    </location>
</feature>
<sequence length="230" mass="27237">MNDTRDVPLEERLRQKKQGFAVQKADEAYSGPARRANKNQPLELSSKRAVGRFRQVVDVKKRRILDPRFEAQSGRLNEDLFNKSYAFLDDYKQRELQELKQQLKKTKNVTKKDELKVSILRNILLDDVLECTDFGLYFVQHEIAQRQQELTEKKKQEKIKSALTKRKREEREAVASGKGAFYLKRKDKKKLELQAKFQDLQETGRLSKFMAKKRKKNASKDHRWLPTQRK</sequence>
<feature type="region of interest" description="Disordered" evidence="8">
    <location>
        <begin position="208"/>
        <end position="230"/>
    </location>
</feature>
<reference evidence="9" key="1">
    <citation type="submission" date="2023-08" db="EMBL/GenBank/DDBJ databases">
        <title>Reference Genome Resource for the Citrus Pathogen Phytophthora citrophthora.</title>
        <authorList>
            <person name="Moller H."/>
            <person name="Coetzee B."/>
            <person name="Rose L.J."/>
            <person name="Van Niekerk J.M."/>
        </authorList>
    </citation>
    <scope>NUCLEOTIDE SEQUENCE</scope>
    <source>
        <strain evidence="9">STE-U-9442</strain>
    </source>
</reference>
<evidence type="ECO:0000256" key="2">
    <source>
        <dbReference type="ARBA" id="ARBA00009418"/>
    </source>
</evidence>
<feature type="region of interest" description="Disordered" evidence="8">
    <location>
        <begin position="1"/>
        <end position="39"/>
    </location>
</feature>
<proteinExistence type="inferred from homology"/>
<evidence type="ECO:0000256" key="6">
    <source>
        <dbReference type="RuleBase" id="RU368027"/>
    </source>
</evidence>
<dbReference type="GO" id="GO:0030686">
    <property type="term" value="C:90S preribosome"/>
    <property type="evidence" value="ECO:0007669"/>
    <property type="project" value="TreeGrafter"/>
</dbReference>
<evidence type="ECO:0000256" key="8">
    <source>
        <dbReference type="SAM" id="MobiDB-lite"/>
    </source>
</evidence>